<reference evidence="3" key="1">
    <citation type="journal article" date="2019" name="Int. J. Syst. Evol. Microbiol.">
        <title>The Global Catalogue of Microorganisms (GCM) 10K type strain sequencing project: providing services to taxonomists for standard genome sequencing and annotation.</title>
        <authorList>
            <consortium name="The Broad Institute Genomics Platform"/>
            <consortium name="The Broad Institute Genome Sequencing Center for Infectious Disease"/>
            <person name="Wu L."/>
            <person name="Ma J."/>
        </authorList>
    </citation>
    <scope>NUCLEOTIDE SEQUENCE [LARGE SCALE GENOMIC DNA]</scope>
    <source>
        <strain evidence="3">KCTC 33575</strain>
    </source>
</reference>
<evidence type="ECO:0000313" key="2">
    <source>
        <dbReference type="EMBL" id="MFD2830630.1"/>
    </source>
</evidence>
<keyword evidence="3" id="KW-1185">Reference proteome</keyword>
<dbReference type="SUPFAM" id="SSF103642">
    <property type="entry name" value="Sec-C motif"/>
    <property type="match status" value="1"/>
</dbReference>
<dbReference type="SUPFAM" id="SSF68912">
    <property type="entry name" value="Rho N-terminal domain-like"/>
    <property type="match status" value="1"/>
</dbReference>
<evidence type="ECO:0000313" key="3">
    <source>
        <dbReference type="Proteomes" id="UP001597519"/>
    </source>
</evidence>
<dbReference type="InterPro" id="IPR004027">
    <property type="entry name" value="SEC_C_motif"/>
</dbReference>
<proteinExistence type="predicted"/>
<dbReference type="InterPro" id="IPR011112">
    <property type="entry name" value="Rho-like_N"/>
</dbReference>
<dbReference type="EMBL" id="JBHUOQ010000003">
    <property type="protein sequence ID" value="MFD2830630.1"/>
    <property type="molecule type" value="Genomic_DNA"/>
</dbReference>
<comment type="caution">
    <text evidence="2">The sequence shown here is derived from an EMBL/GenBank/DDBJ whole genome shotgun (WGS) entry which is preliminary data.</text>
</comment>
<protein>
    <submittedName>
        <fullName evidence="2">SEC-C metal-binding domain-containing protein</fullName>
    </submittedName>
</protein>
<dbReference type="SMART" id="SM00959">
    <property type="entry name" value="Rho_N"/>
    <property type="match status" value="1"/>
</dbReference>
<dbReference type="RefSeq" id="WP_377773846.1">
    <property type="nucleotide sequence ID" value="NZ_JBHUOQ010000003.1"/>
</dbReference>
<evidence type="ECO:0000259" key="1">
    <source>
        <dbReference type="SMART" id="SM00959"/>
    </source>
</evidence>
<gene>
    <name evidence="2" type="ORF">ACFSX4_09160</name>
</gene>
<organism evidence="2 3">
    <name type="scientific">Corticicoccus populi</name>
    <dbReference type="NCBI Taxonomy" id="1812821"/>
    <lineage>
        <taxon>Bacteria</taxon>
        <taxon>Bacillati</taxon>
        <taxon>Bacillota</taxon>
        <taxon>Bacilli</taxon>
        <taxon>Bacillales</taxon>
        <taxon>Staphylococcaceae</taxon>
        <taxon>Corticicoccus</taxon>
    </lineage>
</organism>
<dbReference type="Gene3D" id="3.10.450.50">
    <property type="match status" value="1"/>
</dbReference>
<dbReference type="Proteomes" id="UP001597519">
    <property type="component" value="Unassembled WGS sequence"/>
</dbReference>
<name>A0ABW5WV14_9STAP</name>
<dbReference type="InterPro" id="IPR036269">
    <property type="entry name" value="Rho_N_sf"/>
</dbReference>
<feature type="domain" description="Rho termination factor-like N-terminal" evidence="1">
    <location>
        <begin position="7"/>
        <end position="48"/>
    </location>
</feature>
<sequence>MKEVRDYLKLYKVVDLKRLAKTIGVKGYSKLKKDDLIKEIEAAQKSPEAAHYAYCYIDSRSFDAWRKLSEDKTDNRFRLEDVFGLYIMGYAFEIEEDEGTFFLSDAVRQLYKEVNTEENYEERLEVQRRLNLVRASLHLYGIVSFDQLIHLFKKYYNEVISADELIAFLDGSPYEINVNRDRREIVIDDMNEEQYLMVRKLQGSRDYYEPEFAKFIKFSDPNFIDESSAHETLREFVEREIPGNTEELHPSYIHLLQLIMSGKQREDIKNYLVSEGVQFDSADEENAFFDNIGGIVENTRHFKYRGFKERELKTKTVVKEEKVGRNDPCPCGSGRKYKKCCGK</sequence>
<accession>A0ABW5WV14</accession>
<dbReference type="Pfam" id="PF02810">
    <property type="entry name" value="SEC-C"/>
    <property type="match status" value="1"/>
</dbReference>
<dbReference type="Pfam" id="PF07498">
    <property type="entry name" value="Rho_N"/>
    <property type="match status" value="1"/>
</dbReference>